<sequence>LLFQTTNVQCRPVAKESPAVTPAVLCVVSWCVNKTPARKHRISSSSSSEEGALLDRIHKMTDVAHELGALRLIVMGGIVSRVFRGAPEHSNCQKCQRSCCICLDTGLELTQRRLLRLEERERRRSRAGSIASRRFLSDVELEEEEEELELEEVLPRTRPASRRSLRRPAAQRPRRPAQPEPEEEEEPAEEEEEQPAPQPRQRPRARTTTVRRQAPARRPRRAQPQQEVEPEEEEEEEEPAPRPARAPQRAQQSRQRAQPRRAQRQPQPQEEPEEEDNGEEEEEEQQQPPRRARPQAPQPPRRQQPAARRRNNPPAQEEPEEEEDPAPEEEQAPARRRQRTQRTRTQQQRRRTQRPAEEDLSTGTEELEELEEELGREARLRRLERRLLLEEDHLRGRMLRDDELRRQRSCRRRHQQQQQKQHYQLSLDRRQQREPEPEVVRGPNVRRLVACYELKRSDISETDAQSLQNLFTQDSPLSSKVALFNQTAQSHRESQLSNPFSDAQASRGMARLQISKEEYGKPKAGSLTEYRGKKANIQVYQEMLELCQVIDVDGKPVSKKNPDIKMIYFGELFNIYTHINDKLVGLLLRARKHDLIQFEGECLFQRRDDHVPVYLTKPVAQIRDILVGKQTEIRRSLSPNPQPTNMLP</sequence>
<dbReference type="EnsemblMetazoa" id="ACOM034232-RA">
    <property type="protein sequence ID" value="ACOM034232-PA.1"/>
    <property type="gene ID" value="ACOM034232"/>
</dbReference>
<feature type="compositionally biased region" description="Basic and acidic residues" evidence="1">
    <location>
        <begin position="427"/>
        <end position="439"/>
    </location>
</feature>
<dbReference type="FunFam" id="1.10.10.1540:FF:000003">
    <property type="entry name" value="Uncharacterized protein, isoform B"/>
    <property type="match status" value="1"/>
</dbReference>
<dbReference type="GO" id="GO:0003779">
    <property type="term" value="F:actin binding"/>
    <property type="evidence" value="ECO:0007669"/>
    <property type="project" value="InterPro"/>
</dbReference>
<proteinExistence type="predicted"/>
<feature type="compositionally biased region" description="Acidic residues" evidence="1">
    <location>
        <begin position="228"/>
        <end position="238"/>
    </location>
</feature>
<feature type="compositionally biased region" description="Acidic residues" evidence="1">
    <location>
        <begin position="141"/>
        <end position="152"/>
    </location>
</feature>
<evidence type="ECO:0000256" key="1">
    <source>
        <dbReference type="SAM" id="MobiDB-lite"/>
    </source>
</evidence>
<feature type="region of interest" description="Disordered" evidence="1">
    <location>
        <begin position="141"/>
        <end position="374"/>
    </location>
</feature>
<dbReference type="InterPro" id="IPR038095">
    <property type="entry name" value="Costars_sf"/>
</dbReference>
<dbReference type="InterPro" id="IPR027817">
    <property type="entry name" value="Costars_dom"/>
</dbReference>
<dbReference type="Proteomes" id="UP000075882">
    <property type="component" value="Unassembled WGS sequence"/>
</dbReference>
<protein>
    <recommendedName>
        <fullName evidence="2">Costars domain-containing protein</fullName>
    </recommendedName>
</protein>
<feature type="compositionally biased region" description="Low complexity" evidence="1">
    <location>
        <begin position="243"/>
        <end position="256"/>
    </location>
</feature>
<dbReference type="PANTHER" id="PTHR22739:SF7">
    <property type="entry name" value="EG:152A3.3 PROTEIN-RELATED"/>
    <property type="match status" value="1"/>
</dbReference>
<evidence type="ECO:0000313" key="3">
    <source>
        <dbReference type="EnsemblMetazoa" id="ACOM034232-PA.1"/>
    </source>
</evidence>
<evidence type="ECO:0000259" key="2">
    <source>
        <dbReference type="SMART" id="SM01283"/>
    </source>
</evidence>
<feature type="compositionally biased region" description="Acidic residues" evidence="1">
    <location>
        <begin position="317"/>
        <end position="331"/>
    </location>
</feature>
<dbReference type="GO" id="GO:0045944">
    <property type="term" value="P:positive regulation of transcription by RNA polymerase II"/>
    <property type="evidence" value="ECO:0007669"/>
    <property type="project" value="TreeGrafter"/>
</dbReference>
<dbReference type="SMART" id="SM01283">
    <property type="entry name" value="Costars"/>
    <property type="match status" value="1"/>
</dbReference>
<reference evidence="3" key="1">
    <citation type="submission" date="2022-08" db="UniProtKB">
        <authorList>
            <consortium name="EnsemblMetazoa"/>
        </authorList>
    </citation>
    <scope>IDENTIFICATION</scope>
</reference>
<dbReference type="VEuPathDB" id="VectorBase:ACON2_039407"/>
<feature type="domain" description="Costars" evidence="2">
    <location>
        <begin position="537"/>
        <end position="616"/>
    </location>
</feature>
<name>A0A8W7PLZ6_ANOCL</name>
<dbReference type="PANTHER" id="PTHR22739">
    <property type="entry name" value="STRIATED MUSCLE ACTIVATOR OF RHO-DEPENDENT SIGNALING-RELATED"/>
    <property type="match status" value="1"/>
</dbReference>
<organism evidence="3">
    <name type="scientific">Anopheles coluzzii</name>
    <name type="common">African malaria mosquito</name>
    <dbReference type="NCBI Taxonomy" id="1518534"/>
    <lineage>
        <taxon>Eukaryota</taxon>
        <taxon>Metazoa</taxon>
        <taxon>Ecdysozoa</taxon>
        <taxon>Arthropoda</taxon>
        <taxon>Hexapoda</taxon>
        <taxon>Insecta</taxon>
        <taxon>Pterygota</taxon>
        <taxon>Neoptera</taxon>
        <taxon>Endopterygota</taxon>
        <taxon>Diptera</taxon>
        <taxon>Nematocera</taxon>
        <taxon>Culicoidea</taxon>
        <taxon>Culicidae</taxon>
        <taxon>Anophelinae</taxon>
        <taxon>Anopheles</taxon>
    </lineage>
</organism>
<dbReference type="GO" id="GO:0035025">
    <property type="term" value="P:positive regulation of Rho protein signal transduction"/>
    <property type="evidence" value="ECO:0007669"/>
    <property type="project" value="InterPro"/>
</dbReference>
<feature type="region of interest" description="Disordered" evidence="1">
    <location>
        <begin position="408"/>
        <end position="440"/>
    </location>
</feature>
<dbReference type="AlphaFoldDB" id="A0A8W7PLZ6"/>
<dbReference type="GO" id="GO:0030017">
    <property type="term" value="C:sarcomere"/>
    <property type="evidence" value="ECO:0007669"/>
    <property type="project" value="TreeGrafter"/>
</dbReference>
<dbReference type="Pfam" id="PF14705">
    <property type="entry name" value="Costars"/>
    <property type="match status" value="1"/>
</dbReference>
<dbReference type="InterPro" id="IPR026111">
    <property type="entry name" value="Abra"/>
</dbReference>
<feature type="compositionally biased region" description="Basic residues" evidence="1">
    <location>
        <begin position="334"/>
        <end position="353"/>
    </location>
</feature>
<dbReference type="Gene3D" id="1.10.10.1540">
    <property type="entry name" value="Costar domain"/>
    <property type="match status" value="1"/>
</dbReference>
<accession>A0A8W7PLZ6</accession>
<feature type="compositionally biased region" description="Acidic residues" evidence="1">
    <location>
        <begin position="180"/>
        <end position="194"/>
    </location>
</feature>
<feature type="compositionally biased region" description="Acidic residues" evidence="1">
    <location>
        <begin position="270"/>
        <end position="285"/>
    </location>
</feature>